<accession>A0A4R3HSJ5</accession>
<proteinExistence type="predicted"/>
<feature type="transmembrane region" description="Helical" evidence="2">
    <location>
        <begin position="43"/>
        <end position="65"/>
    </location>
</feature>
<evidence type="ECO:0000313" key="3">
    <source>
        <dbReference type="EMBL" id="TCS33779.1"/>
    </source>
</evidence>
<feature type="region of interest" description="Disordered" evidence="1">
    <location>
        <begin position="152"/>
        <end position="171"/>
    </location>
</feature>
<dbReference type="Proteomes" id="UP000295382">
    <property type="component" value="Unassembled WGS sequence"/>
</dbReference>
<keyword evidence="2" id="KW-1133">Transmembrane helix</keyword>
<evidence type="ECO:0000256" key="2">
    <source>
        <dbReference type="SAM" id="Phobius"/>
    </source>
</evidence>
<comment type="caution">
    <text evidence="3">The sequence shown here is derived from an EMBL/GenBank/DDBJ whole genome shotgun (WGS) entry which is preliminary data.</text>
</comment>
<keyword evidence="2" id="KW-0812">Transmembrane</keyword>
<dbReference type="AlphaFoldDB" id="A0A4R3HSJ5"/>
<gene>
    <name evidence="3" type="ORF">EDC30_11569</name>
</gene>
<keyword evidence="2" id="KW-0472">Membrane</keyword>
<evidence type="ECO:0000256" key="1">
    <source>
        <dbReference type="SAM" id="MobiDB-lite"/>
    </source>
</evidence>
<sequence>MRVSTVLLLLVLAAIGVFAALNWPAFNQPTTLSLGFTSVTAPIGLVMLGLLVAVSAIFLAYLVTLQTSVLLETRRHARELQAHRALADQAEASRFTELRRFIELELNARTARDAEMHSALLAKMDRMDEALRNALQDSNNTMAAYMGQMEERLEHERRPLPGATTLPRDVH</sequence>
<protein>
    <recommendedName>
        <fullName evidence="5">Signal transduction histidine kinase</fullName>
    </recommendedName>
</protein>
<dbReference type="OrthoDB" id="8563966at2"/>
<dbReference type="RefSeq" id="WP_132260116.1">
    <property type="nucleotide sequence ID" value="NZ_SLZQ01000015.1"/>
</dbReference>
<organism evidence="3 4">
    <name type="scientific">Paucimonas lemoignei</name>
    <name type="common">Pseudomonas lemoignei</name>
    <dbReference type="NCBI Taxonomy" id="29443"/>
    <lineage>
        <taxon>Bacteria</taxon>
        <taxon>Pseudomonadati</taxon>
        <taxon>Pseudomonadota</taxon>
        <taxon>Betaproteobacteria</taxon>
        <taxon>Burkholderiales</taxon>
        <taxon>Burkholderiaceae</taxon>
        <taxon>Paucimonas</taxon>
    </lineage>
</organism>
<keyword evidence="4" id="KW-1185">Reference proteome</keyword>
<reference evidence="3 4" key="1">
    <citation type="submission" date="2019-03" db="EMBL/GenBank/DDBJ databases">
        <title>Genomic Encyclopedia of Type Strains, Phase IV (KMG-IV): sequencing the most valuable type-strain genomes for metagenomic binning, comparative biology and taxonomic classification.</title>
        <authorList>
            <person name="Goeker M."/>
        </authorList>
    </citation>
    <scope>NUCLEOTIDE SEQUENCE [LARGE SCALE GENOMIC DNA]</scope>
    <source>
        <strain evidence="3 4">DSM 7445</strain>
    </source>
</reference>
<evidence type="ECO:0000313" key="4">
    <source>
        <dbReference type="Proteomes" id="UP000295382"/>
    </source>
</evidence>
<evidence type="ECO:0008006" key="5">
    <source>
        <dbReference type="Google" id="ProtNLM"/>
    </source>
</evidence>
<name>A0A4R3HSJ5_PAULE</name>
<dbReference type="EMBL" id="SLZQ01000015">
    <property type="protein sequence ID" value="TCS33779.1"/>
    <property type="molecule type" value="Genomic_DNA"/>
</dbReference>